<dbReference type="InParanoid" id="A8NI77"/>
<dbReference type="SUPFAM" id="SSF81383">
    <property type="entry name" value="F-box domain"/>
    <property type="match status" value="1"/>
</dbReference>
<dbReference type="SMART" id="SM00256">
    <property type="entry name" value="FBOX"/>
    <property type="match status" value="1"/>
</dbReference>
<dbReference type="GeneID" id="6010432"/>
<accession>A8NI77</accession>
<dbReference type="EMBL" id="AACS02000010">
    <property type="protein sequence ID" value="EAU87958.2"/>
    <property type="molecule type" value="Genomic_DNA"/>
</dbReference>
<proteinExistence type="predicted"/>
<dbReference type="VEuPathDB" id="FungiDB:CC1G_01605"/>
<protein>
    <recommendedName>
        <fullName evidence="1">F-box domain-containing protein</fullName>
    </recommendedName>
</protein>
<name>A8NI77_COPC7</name>
<reference evidence="2 3" key="1">
    <citation type="journal article" date="2010" name="Proc. Natl. Acad. Sci. U.S.A.">
        <title>Insights into evolution of multicellular fungi from the assembled chromosomes of the mushroom Coprinopsis cinerea (Coprinus cinereus).</title>
        <authorList>
            <person name="Stajich J.E."/>
            <person name="Wilke S.K."/>
            <person name="Ahren D."/>
            <person name="Au C.H."/>
            <person name="Birren B.W."/>
            <person name="Borodovsky M."/>
            <person name="Burns C."/>
            <person name="Canback B."/>
            <person name="Casselton L.A."/>
            <person name="Cheng C.K."/>
            <person name="Deng J."/>
            <person name="Dietrich F.S."/>
            <person name="Fargo D.C."/>
            <person name="Farman M.L."/>
            <person name="Gathman A.C."/>
            <person name="Goldberg J."/>
            <person name="Guigo R."/>
            <person name="Hoegger P.J."/>
            <person name="Hooker J.B."/>
            <person name="Huggins A."/>
            <person name="James T.Y."/>
            <person name="Kamada T."/>
            <person name="Kilaru S."/>
            <person name="Kodira C."/>
            <person name="Kues U."/>
            <person name="Kupfer D."/>
            <person name="Kwan H.S."/>
            <person name="Lomsadze A."/>
            <person name="Li W."/>
            <person name="Lilly W.W."/>
            <person name="Ma L.J."/>
            <person name="Mackey A.J."/>
            <person name="Manning G."/>
            <person name="Martin F."/>
            <person name="Muraguchi H."/>
            <person name="Natvig D.O."/>
            <person name="Palmerini H."/>
            <person name="Ramesh M.A."/>
            <person name="Rehmeyer C.J."/>
            <person name="Roe B.A."/>
            <person name="Shenoy N."/>
            <person name="Stanke M."/>
            <person name="Ter-Hovhannisyan V."/>
            <person name="Tunlid A."/>
            <person name="Velagapudi R."/>
            <person name="Vision T.J."/>
            <person name="Zeng Q."/>
            <person name="Zolan M.E."/>
            <person name="Pukkila P.J."/>
        </authorList>
    </citation>
    <scope>NUCLEOTIDE SEQUENCE [LARGE SCALE GENOMIC DNA]</scope>
    <source>
        <strain evidence="3">Okayama-7 / 130 / ATCC MYA-4618 / FGSC 9003</strain>
    </source>
</reference>
<keyword evidence="3" id="KW-1185">Reference proteome</keyword>
<dbReference type="CDD" id="cd09917">
    <property type="entry name" value="F-box_SF"/>
    <property type="match status" value="1"/>
</dbReference>
<dbReference type="InterPro" id="IPR036047">
    <property type="entry name" value="F-box-like_dom_sf"/>
</dbReference>
<dbReference type="Pfam" id="PF12937">
    <property type="entry name" value="F-box-like"/>
    <property type="match status" value="1"/>
</dbReference>
<evidence type="ECO:0000313" key="3">
    <source>
        <dbReference type="Proteomes" id="UP000001861"/>
    </source>
</evidence>
<evidence type="ECO:0000259" key="1">
    <source>
        <dbReference type="SMART" id="SM00256"/>
    </source>
</evidence>
<dbReference type="InterPro" id="IPR001810">
    <property type="entry name" value="F-box_dom"/>
</dbReference>
<comment type="caution">
    <text evidence="2">The sequence shown here is derived from an EMBL/GenBank/DDBJ whole genome shotgun (WGS) entry which is preliminary data.</text>
</comment>
<feature type="domain" description="F-box" evidence="1">
    <location>
        <begin position="6"/>
        <end position="47"/>
    </location>
</feature>
<sequence length="384" mass="43504">MPLDALPYDVKELILSALGSPKDLLRLALTSKSWKSLVIPHHIEYRLLRLDDHRPEVWKHLAEKRLLASRIRTVVLGPDYRLLPGVGQSQSSLYPRTLLSTPTSEAAQIKDVQVVREDVLQALRNMTSLVSFSLHLEYDPECPLQPLPGDPFAGKEIVQALKESKSLRKVSISDLGNKIFSCGLKHHEAEVGLEDVLWAFRDLEELSTTIPFPKLTAAVKAVQPMSNLRRLCIRPGTYHLSSDFLSYTFPHLHTFDLNVFPFGEPEVWDQPVIEFLSRHPTIEVLEWQTLYQTRPPRLSRTLLPNLKVIRSNHKLGSIFPSLEVMYLRPDQPGAFRRLCNDGFTFPFASMPTNGLRPVQSIAKGDASEEFVGCLFDSDVGHRDM</sequence>
<organism evidence="2 3">
    <name type="scientific">Coprinopsis cinerea (strain Okayama-7 / 130 / ATCC MYA-4618 / FGSC 9003)</name>
    <name type="common">Inky cap fungus</name>
    <name type="synonym">Hormographiella aspergillata</name>
    <dbReference type="NCBI Taxonomy" id="240176"/>
    <lineage>
        <taxon>Eukaryota</taxon>
        <taxon>Fungi</taxon>
        <taxon>Dikarya</taxon>
        <taxon>Basidiomycota</taxon>
        <taxon>Agaricomycotina</taxon>
        <taxon>Agaricomycetes</taxon>
        <taxon>Agaricomycetidae</taxon>
        <taxon>Agaricales</taxon>
        <taxon>Agaricineae</taxon>
        <taxon>Psathyrellaceae</taxon>
        <taxon>Coprinopsis</taxon>
    </lineage>
</organism>
<dbReference type="HOGENOM" id="CLU_719644_0_0_1"/>
<dbReference type="KEGG" id="cci:CC1G_01605"/>
<dbReference type="OrthoDB" id="3270296at2759"/>
<dbReference type="AlphaFoldDB" id="A8NI77"/>
<gene>
    <name evidence="2" type="ORF">CC1G_01605</name>
</gene>
<evidence type="ECO:0000313" key="2">
    <source>
        <dbReference type="EMBL" id="EAU87958.2"/>
    </source>
</evidence>
<dbReference type="OMA" id="WYPRDER"/>
<dbReference type="RefSeq" id="XP_001833928.2">
    <property type="nucleotide sequence ID" value="XM_001833876.2"/>
</dbReference>
<dbReference type="Proteomes" id="UP000001861">
    <property type="component" value="Unassembled WGS sequence"/>
</dbReference>